<proteinExistence type="predicted"/>
<protein>
    <submittedName>
        <fullName evidence="2">Ribosomal subunit interface protein</fullName>
    </submittedName>
</protein>
<comment type="caution">
    <text evidence="2">The sequence shown here is derived from an EMBL/GenBank/DDBJ whole genome shotgun (WGS) entry which is preliminary data.</text>
</comment>
<keyword evidence="1" id="KW-0810">Translation regulation</keyword>
<evidence type="ECO:0000313" key="2">
    <source>
        <dbReference type="EMBL" id="PJE73685.1"/>
    </source>
</evidence>
<accession>A0A2M8LAR8</accession>
<dbReference type="AlphaFoldDB" id="A0A2M8LAR8"/>
<dbReference type="NCBIfam" id="TIGR00741">
    <property type="entry name" value="yfiA"/>
    <property type="match status" value="1"/>
</dbReference>
<evidence type="ECO:0000256" key="1">
    <source>
        <dbReference type="ARBA" id="ARBA00022845"/>
    </source>
</evidence>
<dbReference type="PANTHER" id="PTHR33231">
    <property type="entry name" value="30S RIBOSOMAL PROTEIN"/>
    <property type="match status" value="1"/>
</dbReference>
<dbReference type="EMBL" id="PFER01000021">
    <property type="protein sequence ID" value="PJE73685.1"/>
    <property type="molecule type" value="Genomic_DNA"/>
</dbReference>
<dbReference type="Proteomes" id="UP000230959">
    <property type="component" value="Unassembled WGS sequence"/>
</dbReference>
<dbReference type="GO" id="GO:0022627">
    <property type="term" value="C:cytosolic small ribosomal subunit"/>
    <property type="evidence" value="ECO:0007669"/>
    <property type="project" value="TreeGrafter"/>
</dbReference>
<reference evidence="3" key="1">
    <citation type="submission" date="2017-09" db="EMBL/GenBank/DDBJ databases">
        <title>Depth-based differentiation of microbial function through sediment-hosted aquifers and enrichment of novel symbionts in the deep terrestrial subsurface.</title>
        <authorList>
            <person name="Probst A.J."/>
            <person name="Ladd B."/>
            <person name="Jarett J.K."/>
            <person name="Geller-Mcgrath D.E."/>
            <person name="Sieber C.M.K."/>
            <person name="Emerson J.B."/>
            <person name="Anantharaman K."/>
            <person name="Thomas B.C."/>
            <person name="Malmstrom R."/>
            <person name="Stieglmeier M."/>
            <person name="Klingl A."/>
            <person name="Woyke T."/>
            <person name="Ryan C.M."/>
            <person name="Banfield J.F."/>
        </authorList>
    </citation>
    <scope>NUCLEOTIDE SEQUENCE [LARGE SCALE GENOMIC DNA]</scope>
</reference>
<name>A0A2M8LAR8_9BACT</name>
<dbReference type="GO" id="GO:0043024">
    <property type="term" value="F:ribosomal small subunit binding"/>
    <property type="evidence" value="ECO:0007669"/>
    <property type="project" value="TreeGrafter"/>
</dbReference>
<dbReference type="SUPFAM" id="SSF69754">
    <property type="entry name" value="Ribosome binding protein Y (YfiA homologue)"/>
    <property type="match status" value="1"/>
</dbReference>
<dbReference type="Pfam" id="PF02482">
    <property type="entry name" value="Ribosomal_S30AE"/>
    <property type="match status" value="1"/>
</dbReference>
<dbReference type="PANTHER" id="PTHR33231:SF1">
    <property type="entry name" value="30S RIBOSOMAL PROTEIN"/>
    <property type="match status" value="1"/>
</dbReference>
<organism evidence="2 3">
    <name type="scientific">Candidatus Terrybacteria bacterium CG10_big_fil_rev_8_21_14_0_10_41_10</name>
    <dbReference type="NCBI Taxonomy" id="1975026"/>
    <lineage>
        <taxon>Bacteria</taxon>
        <taxon>Candidatus Terryibacteriota</taxon>
    </lineage>
</organism>
<sequence length="123" mass="14213">MNINIKATNMELTPELKSYVEQKVNALEKHIHHEIDDSVKAWVEVGKISEHHQNGYVYRAEIQIHIPRNTKGARAEATHYDIFAAIDKAQDEIKIEIEKEKKKKVSLAHRGGRLFKKLIPFFG</sequence>
<dbReference type="CDD" id="cd00552">
    <property type="entry name" value="RaiA"/>
    <property type="match status" value="1"/>
</dbReference>
<dbReference type="InterPro" id="IPR003489">
    <property type="entry name" value="RHF/RaiA"/>
</dbReference>
<dbReference type="InterPro" id="IPR050574">
    <property type="entry name" value="HPF/YfiA_ribosome-assoc"/>
</dbReference>
<dbReference type="Gene3D" id="3.30.160.100">
    <property type="entry name" value="Ribosome hibernation promotion factor-like"/>
    <property type="match status" value="1"/>
</dbReference>
<dbReference type="GO" id="GO:0045900">
    <property type="term" value="P:negative regulation of translational elongation"/>
    <property type="evidence" value="ECO:0007669"/>
    <property type="project" value="TreeGrafter"/>
</dbReference>
<dbReference type="InterPro" id="IPR036567">
    <property type="entry name" value="RHF-like"/>
</dbReference>
<evidence type="ECO:0000313" key="3">
    <source>
        <dbReference type="Proteomes" id="UP000230959"/>
    </source>
</evidence>
<gene>
    <name evidence="2" type="primary">raiA</name>
    <name evidence="2" type="ORF">COV02_01265</name>
</gene>